<proteinExistence type="predicted"/>
<protein>
    <submittedName>
        <fullName evidence="1">Uncharacterized protein</fullName>
    </submittedName>
</protein>
<evidence type="ECO:0000313" key="2">
    <source>
        <dbReference type="Proteomes" id="UP001204445"/>
    </source>
</evidence>
<dbReference type="Proteomes" id="UP001204445">
    <property type="component" value="Unassembled WGS sequence"/>
</dbReference>
<name>A0AAE3HN63_9GAMM</name>
<sequence>MKQAPIKMIDHSRENIAAHLDGSAIHPGTLPATASRA</sequence>
<comment type="caution">
    <text evidence="1">The sequence shown here is derived from an EMBL/GenBank/DDBJ whole genome shotgun (WGS) entry which is preliminary data.</text>
</comment>
<gene>
    <name evidence="1" type="ORF">J2T55_002342</name>
</gene>
<dbReference type="EMBL" id="JANUCT010000019">
    <property type="protein sequence ID" value="MCS3904306.1"/>
    <property type="molecule type" value="Genomic_DNA"/>
</dbReference>
<reference evidence="1" key="1">
    <citation type="submission" date="2022-08" db="EMBL/GenBank/DDBJ databases">
        <title>Genomic Encyclopedia of Type Strains, Phase III (KMG-III): the genomes of soil and plant-associated and newly described type strains.</title>
        <authorList>
            <person name="Whitman W."/>
        </authorList>
    </citation>
    <scope>NUCLEOTIDE SEQUENCE</scope>
    <source>
        <strain evidence="1">HMT 1</strain>
    </source>
</reference>
<evidence type="ECO:0000313" key="1">
    <source>
        <dbReference type="EMBL" id="MCS3904306.1"/>
    </source>
</evidence>
<organism evidence="1 2">
    <name type="scientific">Methylohalomonas lacus</name>
    <dbReference type="NCBI Taxonomy" id="398773"/>
    <lineage>
        <taxon>Bacteria</taxon>
        <taxon>Pseudomonadati</taxon>
        <taxon>Pseudomonadota</taxon>
        <taxon>Gammaproteobacteria</taxon>
        <taxon>Methylohalomonadales</taxon>
        <taxon>Methylohalomonadaceae</taxon>
        <taxon>Methylohalomonas</taxon>
    </lineage>
</organism>
<keyword evidence="2" id="KW-1185">Reference proteome</keyword>
<accession>A0AAE3HN63</accession>
<dbReference type="AlphaFoldDB" id="A0AAE3HN63"/>